<dbReference type="CDD" id="cd00430">
    <property type="entry name" value="PLPDE_III_AR"/>
    <property type="match status" value="1"/>
</dbReference>
<dbReference type="RefSeq" id="WP_186946985.1">
    <property type="nucleotide sequence ID" value="NZ_JACOGF010000004.1"/>
</dbReference>
<dbReference type="Pfam" id="PF01168">
    <property type="entry name" value="Ala_racemase_N"/>
    <property type="match status" value="1"/>
</dbReference>
<gene>
    <name evidence="6" type="primary">alr</name>
    <name evidence="6" type="ORF">H8L32_09670</name>
</gene>
<dbReference type="InterPro" id="IPR011079">
    <property type="entry name" value="Ala_racemase_C"/>
</dbReference>
<name>A0ABR6ZPL1_9BURK</name>
<dbReference type="InterPro" id="IPR029066">
    <property type="entry name" value="PLP-binding_barrel"/>
</dbReference>
<comment type="similarity">
    <text evidence="4">Belongs to the alanine racemase family.</text>
</comment>
<organism evidence="6 7">
    <name type="scientific">Undibacterium hunanense</name>
    <dbReference type="NCBI Taxonomy" id="2762292"/>
    <lineage>
        <taxon>Bacteria</taxon>
        <taxon>Pseudomonadati</taxon>
        <taxon>Pseudomonadota</taxon>
        <taxon>Betaproteobacteria</taxon>
        <taxon>Burkholderiales</taxon>
        <taxon>Oxalobacteraceae</taxon>
        <taxon>Undibacterium</taxon>
    </lineage>
</organism>
<dbReference type="SUPFAM" id="SSF50621">
    <property type="entry name" value="Alanine racemase C-terminal domain-like"/>
    <property type="match status" value="1"/>
</dbReference>
<evidence type="ECO:0000313" key="7">
    <source>
        <dbReference type="Proteomes" id="UP000650424"/>
    </source>
</evidence>
<dbReference type="EMBL" id="JACOGF010000004">
    <property type="protein sequence ID" value="MBC3917739.1"/>
    <property type="molecule type" value="Genomic_DNA"/>
</dbReference>
<dbReference type="GO" id="GO:0008784">
    <property type="term" value="F:alanine racemase activity"/>
    <property type="evidence" value="ECO:0007669"/>
    <property type="project" value="UniProtKB-EC"/>
</dbReference>
<evidence type="ECO:0000256" key="4">
    <source>
        <dbReference type="HAMAP-Rule" id="MF_01201"/>
    </source>
</evidence>
<evidence type="ECO:0000256" key="2">
    <source>
        <dbReference type="ARBA" id="ARBA00022898"/>
    </source>
</evidence>
<evidence type="ECO:0000256" key="1">
    <source>
        <dbReference type="ARBA" id="ARBA00001933"/>
    </source>
</evidence>
<feature type="domain" description="Alanine racemase C-terminal" evidence="5">
    <location>
        <begin position="243"/>
        <end position="369"/>
    </location>
</feature>
<feature type="active site" description="Proton acceptor; specific for L-alanine" evidence="4">
    <location>
        <position position="264"/>
    </location>
</feature>
<feature type="binding site" evidence="4">
    <location>
        <position position="312"/>
    </location>
    <ligand>
        <name>substrate</name>
    </ligand>
</feature>
<dbReference type="SUPFAM" id="SSF51419">
    <property type="entry name" value="PLP-binding barrel"/>
    <property type="match status" value="1"/>
</dbReference>
<dbReference type="PRINTS" id="PR00992">
    <property type="entry name" value="ALARACEMASE"/>
</dbReference>
<dbReference type="InterPro" id="IPR020622">
    <property type="entry name" value="Ala_racemase_pyridoxalP-BS"/>
</dbReference>
<dbReference type="Pfam" id="PF00842">
    <property type="entry name" value="Ala_racemase_C"/>
    <property type="match status" value="1"/>
</dbReference>
<feature type="modified residue" description="N6-(pyridoxal phosphate)lysine" evidence="4">
    <location>
        <position position="40"/>
    </location>
</feature>
<reference evidence="6 7" key="1">
    <citation type="submission" date="2020-08" db="EMBL/GenBank/DDBJ databases">
        <title>Novel species isolated from subtropical streams in China.</title>
        <authorList>
            <person name="Lu H."/>
        </authorList>
    </citation>
    <scope>NUCLEOTIDE SEQUENCE [LARGE SCALE GENOMIC DNA]</scope>
    <source>
        <strain evidence="6 7">CY18W</strain>
    </source>
</reference>
<dbReference type="InterPro" id="IPR000821">
    <property type="entry name" value="Ala_racemase"/>
</dbReference>
<dbReference type="Gene3D" id="2.40.37.10">
    <property type="entry name" value="Lyase, Ornithine Decarboxylase, Chain A, domain 1"/>
    <property type="match status" value="1"/>
</dbReference>
<comment type="pathway">
    <text evidence="4">Amino-acid biosynthesis; D-alanine biosynthesis; D-alanine from L-alanine: step 1/1.</text>
</comment>
<dbReference type="PROSITE" id="PS00395">
    <property type="entry name" value="ALANINE_RACEMASE"/>
    <property type="match status" value="1"/>
</dbReference>
<comment type="caution">
    <text evidence="6">The sequence shown here is derived from an EMBL/GenBank/DDBJ whole genome shotgun (WGS) entry which is preliminary data.</text>
</comment>
<dbReference type="InterPro" id="IPR001608">
    <property type="entry name" value="Ala_racemase_N"/>
</dbReference>
<keyword evidence="2 4" id="KW-0663">Pyridoxal phosphate</keyword>
<dbReference type="PANTHER" id="PTHR30511:SF0">
    <property type="entry name" value="ALANINE RACEMASE, CATABOLIC-RELATED"/>
    <property type="match status" value="1"/>
</dbReference>
<dbReference type="EC" id="5.1.1.1" evidence="4"/>
<evidence type="ECO:0000256" key="3">
    <source>
        <dbReference type="ARBA" id="ARBA00023235"/>
    </source>
</evidence>
<sequence length="370" mass="39612">MRQVAGRAGAVLRIDLKAIRYNYRLLQGLLGKAKCGAAVKADAYGLGAIPVVQALYAEECRDFFVAHLEEGIALRQHLPADAAIYIMHGAPVGYDAELLEHNCIPVLNSLPQILAWRDLARQQQRRLPAIVQFDTGMARMGLSDAEVGLWQDDAGLTDGIDLLYAMSHLVSAEDQSSPVNHQQLQRFNDLRERIPACQGLPASLANSSGIFLGSDFHFKLARPGAALYGVAPVAGQANPMRAVAHLQGSIIQTREIPAGTGVGYGASWRSSQTSRIATVAVGYADGWMRSLSNRGIAHIAGQAVPMVGNVSMDTITLDVSTVAAEHLLPGTLVDLISADNTVDQVAARAGTIGYEILTSLGARYERTYSD</sequence>
<comment type="function">
    <text evidence="4">Catalyzes the interconversion of L-alanine and D-alanine. May also act on other amino acids.</text>
</comment>
<comment type="catalytic activity">
    <reaction evidence="4">
        <text>L-alanine = D-alanine</text>
        <dbReference type="Rhea" id="RHEA:20249"/>
        <dbReference type="ChEBI" id="CHEBI:57416"/>
        <dbReference type="ChEBI" id="CHEBI:57972"/>
        <dbReference type="EC" id="5.1.1.1"/>
    </reaction>
</comment>
<dbReference type="InterPro" id="IPR009006">
    <property type="entry name" value="Ala_racemase/Decarboxylase_C"/>
</dbReference>
<dbReference type="PANTHER" id="PTHR30511">
    <property type="entry name" value="ALANINE RACEMASE"/>
    <property type="match status" value="1"/>
</dbReference>
<dbReference type="Gene3D" id="3.20.20.10">
    <property type="entry name" value="Alanine racemase"/>
    <property type="match status" value="1"/>
</dbReference>
<keyword evidence="7" id="KW-1185">Reference proteome</keyword>
<comment type="cofactor">
    <cofactor evidence="1 4">
        <name>pyridoxal 5'-phosphate</name>
        <dbReference type="ChEBI" id="CHEBI:597326"/>
    </cofactor>
</comment>
<feature type="binding site" evidence="4">
    <location>
        <position position="139"/>
    </location>
    <ligand>
        <name>substrate</name>
    </ligand>
</feature>
<protein>
    <recommendedName>
        <fullName evidence="4">Alanine racemase</fullName>
        <ecNumber evidence="4">5.1.1.1</ecNumber>
    </recommendedName>
</protein>
<dbReference type="HAMAP" id="MF_01201">
    <property type="entry name" value="Ala_racemase"/>
    <property type="match status" value="1"/>
</dbReference>
<accession>A0ABR6ZPL1</accession>
<keyword evidence="3 4" id="KW-0413">Isomerase</keyword>
<proteinExistence type="inferred from homology"/>
<dbReference type="Proteomes" id="UP000650424">
    <property type="component" value="Unassembled WGS sequence"/>
</dbReference>
<dbReference type="NCBIfam" id="TIGR00492">
    <property type="entry name" value="alr"/>
    <property type="match status" value="1"/>
</dbReference>
<feature type="active site" description="Proton acceptor; specific for D-alanine" evidence="4">
    <location>
        <position position="40"/>
    </location>
</feature>
<evidence type="ECO:0000259" key="5">
    <source>
        <dbReference type="SMART" id="SM01005"/>
    </source>
</evidence>
<evidence type="ECO:0000313" key="6">
    <source>
        <dbReference type="EMBL" id="MBC3917739.1"/>
    </source>
</evidence>
<dbReference type="SMART" id="SM01005">
    <property type="entry name" value="Ala_racemase_C"/>
    <property type="match status" value="1"/>
</dbReference>